<keyword evidence="2" id="KW-0238">DNA-binding</keyword>
<dbReference type="Gene3D" id="1.10.10.10">
    <property type="entry name" value="Winged helix-like DNA-binding domain superfamily/Winged helix DNA-binding domain"/>
    <property type="match status" value="1"/>
</dbReference>
<dbReference type="PROSITE" id="PS50110">
    <property type="entry name" value="RESPONSE_REGULATORY"/>
    <property type="match status" value="1"/>
</dbReference>
<dbReference type="PANTHER" id="PTHR44688">
    <property type="entry name" value="DNA-BINDING TRANSCRIPTIONAL ACTIVATOR DEVR_DOSR"/>
    <property type="match status" value="1"/>
</dbReference>
<keyword evidence="3" id="KW-0804">Transcription</keyword>
<name>A0ABU2HUR6_9RHOB</name>
<reference evidence="8" key="1">
    <citation type="submission" date="2023-07" db="EMBL/GenBank/DDBJ databases">
        <title>Paracoccus sp. MBLB3053 whole genome sequence.</title>
        <authorList>
            <person name="Hwang C.Y."/>
            <person name="Cho E.-S."/>
            <person name="Seo M.-J."/>
        </authorList>
    </citation>
    <scope>NUCLEOTIDE SEQUENCE [LARGE SCALE GENOMIC DNA]</scope>
    <source>
        <strain evidence="8">MBLB3053</strain>
    </source>
</reference>
<evidence type="ECO:0000259" key="6">
    <source>
        <dbReference type="PROSITE" id="PS50110"/>
    </source>
</evidence>
<dbReference type="InterPro" id="IPR016032">
    <property type="entry name" value="Sig_transdc_resp-reg_C-effctor"/>
</dbReference>
<evidence type="ECO:0000256" key="1">
    <source>
        <dbReference type="ARBA" id="ARBA00023015"/>
    </source>
</evidence>
<dbReference type="InterPro" id="IPR036388">
    <property type="entry name" value="WH-like_DNA-bd_sf"/>
</dbReference>
<dbReference type="PANTHER" id="PTHR44688:SF16">
    <property type="entry name" value="DNA-BINDING TRANSCRIPTIONAL ACTIVATOR DEVR_DOSR"/>
    <property type="match status" value="1"/>
</dbReference>
<sequence length="210" mass="23038">MSDQQSAVHVIDDDALLRGAIDTLLRSVGFRSHCHASTESFLAEPLPDVPSCLLLDVRLQGASGLDFQTRLEHLGIRLPVIIMTGYGDVPMSVRAMKAGAVDFLSKPFRDQDLLDAVSDAITRDRLRRDAENEASGLSDRYNALSERERQVMGLITAGLLNKQAAYELGLSEITVKLYRASAMKKMEARTLADLVRMAGRLGVGERTHEG</sequence>
<keyword evidence="4" id="KW-0597">Phosphoprotein</keyword>
<dbReference type="InterPro" id="IPR001789">
    <property type="entry name" value="Sig_transdc_resp-reg_receiver"/>
</dbReference>
<comment type="caution">
    <text evidence="7">The sequence shown here is derived from an EMBL/GenBank/DDBJ whole genome shotgun (WGS) entry which is preliminary data.</text>
</comment>
<keyword evidence="1" id="KW-0805">Transcription regulation</keyword>
<dbReference type="Proteomes" id="UP001269144">
    <property type="component" value="Unassembled WGS sequence"/>
</dbReference>
<dbReference type="SMART" id="SM00421">
    <property type="entry name" value="HTH_LUXR"/>
    <property type="match status" value="1"/>
</dbReference>
<dbReference type="Gene3D" id="3.40.50.2300">
    <property type="match status" value="1"/>
</dbReference>
<organism evidence="7 8">
    <name type="scientific">Paracoccus aurantius</name>
    <dbReference type="NCBI Taxonomy" id="3073814"/>
    <lineage>
        <taxon>Bacteria</taxon>
        <taxon>Pseudomonadati</taxon>
        <taxon>Pseudomonadota</taxon>
        <taxon>Alphaproteobacteria</taxon>
        <taxon>Rhodobacterales</taxon>
        <taxon>Paracoccaceae</taxon>
        <taxon>Paracoccus</taxon>
    </lineage>
</organism>
<dbReference type="PROSITE" id="PS50043">
    <property type="entry name" value="HTH_LUXR_2"/>
    <property type="match status" value="1"/>
</dbReference>
<dbReference type="Pfam" id="PF00072">
    <property type="entry name" value="Response_reg"/>
    <property type="match status" value="1"/>
</dbReference>
<evidence type="ECO:0000259" key="5">
    <source>
        <dbReference type="PROSITE" id="PS50043"/>
    </source>
</evidence>
<evidence type="ECO:0000256" key="4">
    <source>
        <dbReference type="PROSITE-ProRule" id="PRU00169"/>
    </source>
</evidence>
<feature type="domain" description="Response regulatory" evidence="6">
    <location>
        <begin position="7"/>
        <end position="121"/>
    </location>
</feature>
<dbReference type="InterPro" id="IPR000792">
    <property type="entry name" value="Tscrpt_reg_LuxR_C"/>
</dbReference>
<proteinExistence type="predicted"/>
<gene>
    <name evidence="7" type="ORF">RGQ15_14630</name>
</gene>
<dbReference type="SUPFAM" id="SSF46894">
    <property type="entry name" value="C-terminal effector domain of the bipartite response regulators"/>
    <property type="match status" value="1"/>
</dbReference>
<dbReference type="CDD" id="cd06170">
    <property type="entry name" value="LuxR_C_like"/>
    <property type="match status" value="1"/>
</dbReference>
<feature type="modified residue" description="4-aspartylphosphate" evidence="4">
    <location>
        <position position="56"/>
    </location>
</feature>
<feature type="domain" description="HTH luxR-type" evidence="5">
    <location>
        <begin position="137"/>
        <end position="202"/>
    </location>
</feature>
<dbReference type="PRINTS" id="PR00038">
    <property type="entry name" value="HTHLUXR"/>
</dbReference>
<protein>
    <submittedName>
        <fullName evidence="7">Response regulator transcription factor</fullName>
    </submittedName>
</protein>
<dbReference type="SMART" id="SM00448">
    <property type="entry name" value="REC"/>
    <property type="match status" value="1"/>
</dbReference>
<dbReference type="Pfam" id="PF00196">
    <property type="entry name" value="GerE"/>
    <property type="match status" value="1"/>
</dbReference>
<dbReference type="CDD" id="cd17537">
    <property type="entry name" value="REC_FixJ"/>
    <property type="match status" value="1"/>
</dbReference>
<evidence type="ECO:0000256" key="3">
    <source>
        <dbReference type="ARBA" id="ARBA00023163"/>
    </source>
</evidence>
<dbReference type="RefSeq" id="WP_311161210.1">
    <property type="nucleotide sequence ID" value="NZ_JAVQLW010000002.1"/>
</dbReference>
<dbReference type="EMBL" id="JAVQLW010000002">
    <property type="protein sequence ID" value="MDS9468798.1"/>
    <property type="molecule type" value="Genomic_DNA"/>
</dbReference>
<keyword evidence="8" id="KW-1185">Reference proteome</keyword>
<accession>A0ABU2HUR6</accession>
<evidence type="ECO:0000313" key="7">
    <source>
        <dbReference type="EMBL" id="MDS9468798.1"/>
    </source>
</evidence>
<dbReference type="InterPro" id="IPR011006">
    <property type="entry name" value="CheY-like_superfamily"/>
</dbReference>
<evidence type="ECO:0000313" key="8">
    <source>
        <dbReference type="Proteomes" id="UP001269144"/>
    </source>
</evidence>
<dbReference type="SUPFAM" id="SSF52172">
    <property type="entry name" value="CheY-like"/>
    <property type="match status" value="1"/>
</dbReference>
<evidence type="ECO:0000256" key="2">
    <source>
        <dbReference type="ARBA" id="ARBA00023125"/>
    </source>
</evidence>